<gene>
    <name evidence="2" type="ORF">ABW02_03420</name>
</gene>
<dbReference type="PATRIC" id="fig|1397.4.peg.1957"/>
<evidence type="ECO:0000313" key="3">
    <source>
        <dbReference type="Proteomes" id="UP000036045"/>
    </source>
</evidence>
<evidence type="ECO:0000313" key="2">
    <source>
        <dbReference type="EMBL" id="KLV27956.1"/>
    </source>
</evidence>
<feature type="region of interest" description="Disordered" evidence="1">
    <location>
        <begin position="1"/>
        <end position="31"/>
    </location>
</feature>
<keyword evidence="3" id="KW-1185">Reference proteome</keyword>
<sequence length="60" mass="6757">MAEKKKAAIASTPTPFNKPKNQSKKSMNPNRRKMTVAVSETFEDIHDMNKKALNLLAKRA</sequence>
<comment type="caution">
    <text evidence="2">The sequence shown here is derived from an EMBL/GenBank/DDBJ whole genome shotgun (WGS) entry which is preliminary data.</text>
</comment>
<name>A0A0J1IPS5_NIACI</name>
<accession>A0A0J1IPS5</accession>
<protein>
    <submittedName>
        <fullName evidence="2">Uncharacterized protein</fullName>
    </submittedName>
</protein>
<dbReference type="OrthoDB" id="2928741at2"/>
<dbReference type="EMBL" id="LDPH01000002">
    <property type="protein sequence ID" value="KLV27956.1"/>
    <property type="molecule type" value="Genomic_DNA"/>
</dbReference>
<organism evidence="2 3">
    <name type="scientific">Niallia circulans</name>
    <name type="common">Bacillus circulans</name>
    <dbReference type="NCBI Taxonomy" id="1397"/>
    <lineage>
        <taxon>Bacteria</taxon>
        <taxon>Bacillati</taxon>
        <taxon>Bacillota</taxon>
        <taxon>Bacilli</taxon>
        <taxon>Bacillales</taxon>
        <taxon>Bacillaceae</taxon>
        <taxon>Niallia</taxon>
    </lineage>
</organism>
<dbReference type="AlphaFoldDB" id="A0A0J1IPS5"/>
<dbReference type="RefSeq" id="WP_047940510.1">
    <property type="nucleotide sequence ID" value="NZ_JARTLH010000035.1"/>
</dbReference>
<evidence type="ECO:0000256" key="1">
    <source>
        <dbReference type="SAM" id="MobiDB-lite"/>
    </source>
</evidence>
<reference evidence="2 3" key="1">
    <citation type="submission" date="2015-05" db="EMBL/GenBank/DDBJ databases">
        <title>Whole genome sequence and identification of bacterial endophytes from Costus igneus.</title>
        <authorList>
            <person name="Lee Y.P."/>
            <person name="Gan H.M."/>
            <person name="Eng W."/>
            <person name="Wheatley M.S."/>
            <person name="Caraballo A."/>
            <person name="Polter S."/>
            <person name="Savka M.A."/>
            <person name="Hudson A.O."/>
        </authorList>
    </citation>
    <scope>NUCLEOTIDE SEQUENCE [LARGE SCALE GENOMIC DNA]</scope>
    <source>
        <strain evidence="2 3">RIT379</strain>
    </source>
</reference>
<dbReference type="Proteomes" id="UP000036045">
    <property type="component" value="Unassembled WGS sequence"/>
</dbReference>
<proteinExistence type="predicted"/>